<dbReference type="InterPro" id="IPR023374">
    <property type="entry name" value="AttH-like_dom_sf"/>
</dbReference>
<gene>
    <name evidence="2" type="ORF">dsmv_0076</name>
</gene>
<dbReference type="STRING" id="897.B2D07_01445"/>
<organism evidence="2 3">
    <name type="scientific">Desulfococcus multivorans DSM 2059</name>
    <dbReference type="NCBI Taxonomy" id="1121405"/>
    <lineage>
        <taxon>Bacteria</taxon>
        <taxon>Pseudomonadati</taxon>
        <taxon>Thermodesulfobacteriota</taxon>
        <taxon>Desulfobacteria</taxon>
        <taxon>Desulfobacterales</taxon>
        <taxon>Desulfococcaceae</taxon>
        <taxon>Desulfococcus</taxon>
    </lineage>
</organism>
<dbReference type="Proteomes" id="UP000014977">
    <property type="component" value="Unassembled WGS sequence"/>
</dbReference>
<dbReference type="PATRIC" id="fig|1121405.3.peg.1388"/>
<sequence>MTHDGIQWLRRLMRWLKSVGILVVLGTGLVPPIWASDYSQVTGPCGLVFPRDHGPHDDYKVEWWYYTGNLKTEEGRRLGFQLTFFRSRLVPPGRENGLRVPASGWRAQNVILGHAAVSDLSGERFYHAKSAARATLGMARAETASGRTSVMLKNWSMAIGPDGHRLFADAPEFGIRLLLRPAKPPVPHGDDGYSRKGSTPERASCYYSITRLMTEGTVSLKDVTFPVTGLAWMDHEFSTAPLEPGLAGWDWFSIHLSDGADVMIYLLRSPDGSFHPASSGTFVDRDGRSRHLGRDEFRVTPDAVWKSPHSGAVYPSKWRIDINPLNLHLKGGANIPDQEMATGGAAGVIYWEGSVSFTGSRSGNPLSGEGYVELTGYAEPLNVLSEDGKDRRSPR</sequence>
<name>S7TXJ5_DESML</name>
<keyword evidence="3" id="KW-1185">Reference proteome</keyword>
<protein>
    <submittedName>
        <fullName evidence="2">Hydroxyneurosporene synthase</fullName>
    </submittedName>
</protein>
<reference evidence="2 3" key="1">
    <citation type="journal article" date="2013" name="Genome Announc.">
        <title>Draft genome sequences for three mercury-methylating, sulfate-reducing bacteria.</title>
        <authorList>
            <person name="Brown S.D."/>
            <person name="Hurt R.A.Jr."/>
            <person name="Gilmour C.C."/>
            <person name="Elias D.A."/>
        </authorList>
    </citation>
    <scope>NUCLEOTIDE SEQUENCE [LARGE SCALE GENOMIC DNA]</scope>
    <source>
        <strain evidence="2 3">DSM 2059</strain>
    </source>
</reference>
<dbReference type="eggNOG" id="COG5621">
    <property type="taxonomic scope" value="Bacteria"/>
</dbReference>
<evidence type="ECO:0000259" key="1">
    <source>
        <dbReference type="Pfam" id="PF07143"/>
    </source>
</evidence>
<evidence type="ECO:0000313" key="2">
    <source>
        <dbReference type="EMBL" id="EPR41776.1"/>
    </source>
</evidence>
<dbReference type="PANTHER" id="PTHR38591:SF1">
    <property type="entry name" value="BLL1000 PROTEIN"/>
    <property type="match status" value="1"/>
</dbReference>
<dbReference type="OrthoDB" id="9770826at2"/>
<dbReference type="AlphaFoldDB" id="S7TXJ5"/>
<comment type="caution">
    <text evidence="2">The sequence shown here is derived from an EMBL/GenBank/DDBJ whole genome shotgun (WGS) entry which is preliminary data.</text>
</comment>
<feature type="domain" description="AttH" evidence="1">
    <location>
        <begin position="61"/>
        <end position="239"/>
    </location>
</feature>
<dbReference type="InterPro" id="IPR010791">
    <property type="entry name" value="AttH_dom"/>
</dbReference>
<dbReference type="Gene3D" id="2.40.370.10">
    <property type="entry name" value="AttH-like domain"/>
    <property type="match status" value="2"/>
</dbReference>
<dbReference type="EMBL" id="ATHJ01000072">
    <property type="protein sequence ID" value="EPR41776.1"/>
    <property type="molecule type" value="Genomic_DNA"/>
</dbReference>
<dbReference type="SUPFAM" id="SSF159245">
    <property type="entry name" value="AttH-like"/>
    <property type="match status" value="1"/>
</dbReference>
<proteinExistence type="predicted"/>
<accession>S7TXJ5</accession>
<evidence type="ECO:0000313" key="3">
    <source>
        <dbReference type="Proteomes" id="UP000014977"/>
    </source>
</evidence>
<dbReference type="RefSeq" id="WP_020875811.1">
    <property type="nucleotide sequence ID" value="NZ_ATHJ01000072.1"/>
</dbReference>
<dbReference type="Pfam" id="PF17186">
    <property type="entry name" value="Lipocalin_9"/>
    <property type="match status" value="1"/>
</dbReference>
<dbReference type="Pfam" id="PF07143">
    <property type="entry name" value="CrtC"/>
    <property type="match status" value="1"/>
</dbReference>
<dbReference type="PANTHER" id="PTHR38591">
    <property type="entry name" value="HYDROLASE"/>
    <property type="match status" value="1"/>
</dbReference>